<dbReference type="EMBL" id="JACHLP010000005">
    <property type="protein sequence ID" value="MBB4844066.1"/>
    <property type="molecule type" value="Genomic_DNA"/>
</dbReference>
<name>A0A840L7M7_9BURK</name>
<evidence type="ECO:0000313" key="3">
    <source>
        <dbReference type="Proteomes" id="UP000562027"/>
    </source>
</evidence>
<dbReference type="Proteomes" id="UP000562027">
    <property type="component" value="Unassembled WGS sequence"/>
</dbReference>
<dbReference type="AlphaFoldDB" id="A0A840L7M7"/>
<comment type="caution">
    <text evidence="2">The sequence shown here is derived from an EMBL/GenBank/DDBJ whole genome shotgun (WGS) entry which is preliminary data.</text>
</comment>
<dbReference type="InterPro" id="IPR029044">
    <property type="entry name" value="Nucleotide-diphossugar_trans"/>
</dbReference>
<protein>
    <recommendedName>
        <fullName evidence="1">Glycosyltransferase 2-like domain-containing protein</fullName>
    </recommendedName>
</protein>
<dbReference type="InterPro" id="IPR001173">
    <property type="entry name" value="Glyco_trans_2-like"/>
</dbReference>
<dbReference type="Pfam" id="PF00535">
    <property type="entry name" value="Glycos_transf_2"/>
    <property type="match status" value="1"/>
</dbReference>
<dbReference type="CDD" id="cd00761">
    <property type="entry name" value="Glyco_tranf_GTA_type"/>
    <property type="match status" value="1"/>
</dbReference>
<organism evidence="2 3">
    <name type="scientific">Roseateles oligotrophus</name>
    <dbReference type="NCBI Taxonomy" id="1769250"/>
    <lineage>
        <taxon>Bacteria</taxon>
        <taxon>Pseudomonadati</taxon>
        <taxon>Pseudomonadota</taxon>
        <taxon>Betaproteobacteria</taxon>
        <taxon>Burkholderiales</taxon>
        <taxon>Sphaerotilaceae</taxon>
        <taxon>Roseateles</taxon>
    </lineage>
</organism>
<proteinExistence type="predicted"/>
<keyword evidence="3" id="KW-1185">Reference proteome</keyword>
<dbReference type="SUPFAM" id="SSF53448">
    <property type="entry name" value="Nucleotide-diphospho-sugar transferases"/>
    <property type="match status" value="1"/>
</dbReference>
<reference evidence="2 3" key="1">
    <citation type="submission" date="2020-08" db="EMBL/GenBank/DDBJ databases">
        <title>Functional genomics of gut bacteria from endangered species of beetles.</title>
        <authorList>
            <person name="Carlos-Shanley C."/>
        </authorList>
    </citation>
    <scope>NUCLEOTIDE SEQUENCE [LARGE SCALE GENOMIC DNA]</scope>
    <source>
        <strain evidence="2 3">S00239</strain>
    </source>
</reference>
<gene>
    <name evidence="2" type="ORF">HNP55_002602</name>
</gene>
<accession>A0A840L7M7</accession>
<feature type="domain" description="Glycosyltransferase 2-like" evidence="1">
    <location>
        <begin position="6"/>
        <end position="132"/>
    </location>
</feature>
<evidence type="ECO:0000313" key="2">
    <source>
        <dbReference type="EMBL" id="MBB4844066.1"/>
    </source>
</evidence>
<sequence length="318" mass="35347">MKITTLIPAYKTKYIVELLVSLQRQTRPSNRIVFSDDSPDGAYTALLDSEALRAVRQQLPIEVYAGPRKGAYENFKHLARLWGGGSELVHLLLDDDVMFPDFYERHLQAHASGRFSCSISGRWTANEQGQPIGVQPLPAGVAASRERMLSLSDEVLFMSTVPLCTNWLGEFSNCVMRAETLPLLFEPRFADVSYAGLWDLGYFLAASTQAPVAYIQDRLGYFRTGGDNNSSQLFGKFMKAAHLGYVALAVGGERIGKLNKEQARQCYAGIAPALLQRYASQADMQPFCVILARMAEGDAQAVQAFEQAWAHYLREQGF</sequence>
<dbReference type="RefSeq" id="WP_184299939.1">
    <property type="nucleotide sequence ID" value="NZ_JACHLP010000005.1"/>
</dbReference>
<evidence type="ECO:0000259" key="1">
    <source>
        <dbReference type="Pfam" id="PF00535"/>
    </source>
</evidence>
<dbReference type="Gene3D" id="3.90.550.10">
    <property type="entry name" value="Spore Coat Polysaccharide Biosynthesis Protein SpsA, Chain A"/>
    <property type="match status" value="1"/>
</dbReference>